<accession>A0ABU9BKV9</accession>
<keyword evidence="3" id="KW-0326">Glycosidase</keyword>
<keyword evidence="2" id="KW-0378">Hydrolase</keyword>
<evidence type="ECO:0000313" key="5">
    <source>
        <dbReference type="EMBL" id="MEK8030595.1"/>
    </source>
</evidence>
<feature type="signal peptide" evidence="4">
    <location>
        <begin position="1"/>
        <end position="19"/>
    </location>
</feature>
<comment type="similarity">
    <text evidence="1">Belongs to the glycosyl hydrolase 25 family.</text>
</comment>
<evidence type="ECO:0000256" key="2">
    <source>
        <dbReference type="ARBA" id="ARBA00022801"/>
    </source>
</evidence>
<dbReference type="PROSITE" id="PS51257">
    <property type="entry name" value="PROKAR_LIPOPROTEIN"/>
    <property type="match status" value="1"/>
</dbReference>
<dbReference type="SUPFAM" id="SSF51445">
    <property type="entry name" value="(Trans)glycosidases"/>
    <property type="match status" value="1"/>
</dbReference>
<evidence type="ECO:0000256" key="3">
    <source>
        <dbReference type="ARBA" id="ARBA00023295"/>
    </source>
</evidence>
<dbReference type="InterPro" id="IPR017853">
    <property type="entry name" value="GH"/>
</dbReference>
<feature type="chain" id="PRO_5047496472" evidence="4">
    <location>
        <begin position="20"/>
        <end position="247"/>
    </location>
</feature>
<dbReference type="EMBL" id="JBBUTG010000003">
    <property type="protein sequence ID" value="MEK8030595.1"/>
    <property type="molecule type" value="Genomic_DNA"/>
</dbReference>
<dbReference type="SMART" id="SM00641">
    <property type="entry name" value="Glyco_25"/>
    <property type="match status" value="1"/>
</dbReference>
<dbReference type="PROSITE" id="PS51904">
    <property type="entry name" value="GLYCOSYL_HYDROL_F25_2"/>
    <property type="match status" value="1"/>
</dbReference>
<evidence type="ECO:0000313" key="6">
    <source>
        <dbReference type="Proteomes" id="UP001371218"/>
    </source>
</evidence>
<dbReference type="Proteomes" id="UP001371218">
    <property type="component" value="Unassembled WGS sequence"/>
</dbReference>
<comment type="caution">
    <text evidence="5">The sequence shown here is derived from an EMBL/GenBank/DDBJ whole genome shotgun (WGS) entry which is preliminary data.</text>
</comment>
<dbReference type="Gene3D" id="3.20.20.80">
    <property type="entry name" value="Glycosidases"/>
    <property type="match status" value="1"/>
</dbReference>
<dbReference type="PANTHER" id="PTHR34135:SF2">
    <property type="entry name" value="LYSOZYME"/>
    <property type="match status" value="1"/>
</dbReference>
<keyword evidence="6" id="KW-1185">Reference proteome</keyword>
<keyword evidence="4" id="KW-0732">Signal</keyword>
<dbReference type="InterPro" id="IPR018077">
    <property type="entry name" value="Glyco_hydro_fam25_subgr"/>
</dbReference>
<dbReference type="PANTHER" id="PTHR34135">
    <property type="entry name" value="LYSOZYME"/>
    <property type="match status" value="1"/>
</dbReference>
<reference evidence="5 6" key="1">
    <citation type="submission" date="2024-04" db="EMBL/GenBank/DDBJ databases">
        <title>Novel species of the genus Ideonella isolated from streams.</title>
        <authorList>
            <person name="Lu H."/>
        </authorList>
    </citation>
    <scope>NUCLEOTIDE SEQUENCE [LARGE SCALE GENOMIC DNA]</scope>
    <source>
        <strain evidence="5 6">DXS29W</strain>
    </source>
</reference>
<dbReference type="RefSeq" id="WP_341424955.1">
    <property type="nucleotide sequence ID" value="NZ_JBBUTG010000003.1"/>
</dbReference>
<sequence length="247" mass="25819">MIRRCLGAAAGAVLGLALAACDRAGAPAAVALPASAVPASAVAAVSPTLIDGVDLSNWQGQVDFAQLKGAGVDYVFIKASQGATVADADYPRNIQAARAAGLAAGSYHFYVTGDTPQAQFANFSSQVQLQPGDLPPVIDIESLNGGSSAELVAALKQYIGLVEQRYGVRPIIYAGESFANGYLAGLSAYPLWLADYTSASTPKMPSDWSGWTFWQYSQTGRVAGVDGAVDLDRFHGDLDKFRALQVR</sequence>
<evidence type="ECO:0000256" key="1">
    <source>
        <dbReference type="ARBA" id="ARBA00010646"/>
    </source>
</evidence>
<name>A0ABU9BKV9_9BURK</name>
<dbReference type="Pfam" id="PF01183">
    <property type="entry name" value="Glyco_hydro_25"/>
    <property type="match status" value="1"/>
</dbReference>
<organism evidence="5 6">
    <name type="scientific">Ideonella lacteola</name>
    <dbReference type="NCBI Taxonomy" id="2984193"/>
    <lineage>
        <taxon>Bacteria</taxon>
        <taxon>Pseudomonadati</taxon>
        <taxon>Pseudomonadota</taxon>
        <taxon>Betaproteobacteria</taxon>
        <taxon>Burkholderiales</taxon>
        <taxon>Sphaerotilaceae</taxon>
        <taxon>Ideonella</taxon>
    </lineage>
</organism>
<gene>
    <name evidence="5" type="ORF">AACH06_07125</name>
</gene>
<protein>
    <submittedName>
        <fullName evidence="5">GH25 family lysozyme</fullName>
    </submittedName>
</protein>
<proteinExistence type="inferred from homology"/>
<dbReference type="InterPro" id="IPR002053">
    <property type="entry name" value="Glyco_hydro_25"/>
</dbReference>
<evidence type="ECO:0000256" key="4">
    <source>
        <dbReference type="SAM" id="SignalP"/>
    </source>
</evidence>